<dbReference type="OrthoDB" id="5917215at2"/>
<feature type="chain" id="PRO_5007550200" description="DUF2799 domain-containing protein" evidence="1">
    <location>
        <begin position="25"/>
        <end position="147"/>
    </location>
</feature>
<dbReference type="PROSITE" id="PS51257">
    <property type="entry name" value="PROKAR_LIPOPROTEIN"/>
    <property type="match status" value="1"/>
</dbReference>
<dbReference type="EMBL" id="LSNE01000015">
    <property type="protein sequence ID" value="KXI27069.1"/>
    <property type="molecule type" value="Genomic_DNA"/>
</dbReference>
<comment type="caution">
    <text evidence="2">The sequence shown here is derived from an EMBL/GenBank/DDBJ whole genome shotgun (WGS) entry which is preliminary data.</text>
</comment>
<keyword evidence="3" id="KW-1185">Reference proteome</keyword>
<dbReference type="RefSeq" id="WP_068381336.1">
    <property type="nucleotide sequence ID" value="NZ_LSNE01000015.1"/>
</dbReference>
<evidence type="ECO:0000313" key="2">
    <source>
        <dbReference type="EMBL" id="KXI27069.1"/>
    </source>
</evidence>
<evidence type="ECO:0008006" key="4">
    <source>
        <dbReference type="Google" id="ProtNLM"/>
    </source>
</evidence>
<evidence type="ECO:0000313" key="3">
    <source>
        <dbReference type="Proteomes" id="UP000070299"/>
    </source>
</evidence>
<keyword evidence="1" id="KW-0732">Signal</keyword>
<dbReference type="InterPro" id="IPR021242">
    <property type="entry name" value="DUF2799"/>
</dbReference>
<dbReference type="AlphaFoldDB" id="A0A148KLD1"/>
<accession>A0A148KLD1</accession>
<dbReference type="Pfam" id="PF10973">
    <property type="entry name" value="DUF2799"/>
    <property type="match status" value="1"/>
</dbReference>
<dbReference type="Proteomes" id="UP000070299">
    <property type="component" value="Unassembled WGS sequence"/>
</dbReference>
<feature type="signal peptide" evidence="1">
    <location>
        <begin position="1"/>
        <end position="24"/>
    </location>
</feature>
<sequence>MKKLVVIFISILGLVACGSTSMTAEECKTTNWQERGAADANSATDVLQFNQYVETCKKGGVTPNKEQYYSGFQDGLIAYCTFENGVERGKKGSQYYKACKEFKEFGEGYAKGVDIHIEERERREVEKLTRPTVENSKQVGGDATPVF</sequence>
<dbReference type="STRING" id="1799789.AX660_01375"/>
<protein>
    <recommendedName>
        <fullName evidence="4">DUF2799 domain-containing protein</fullName>
    </recommendedName>
</protein>
<evidence type="ECO:0000256" key="1">
    <source>
        <dbReference type="SAM" id="SignalP"/>
    </source>
</evidence>
<proteinExistence type="predicted"/>
<organism evidence="2 3">
    <name type="scientific">Paraglaciecola hydrolytica</name>
    <dbReference type="NCBI Taxonomy" id="1799789"/>
    <lineage>
        <taxon>Bacteria</taxon>
        <taxon>Pseudomonadati</taxon>
        <taxon>Pseudomonadota</taxon>
        <taxon>Gammaproteobacteria</taxon>
        <taxon>Alteromonadales</taxon>
        <taxon>Alteromonadaceae</taxon>
        <taxon>Paraglaciecola</taxon>
    </lineage>
</organism>
<name>A0A148KLD1_9ALTE</name>
<reference evidence="3" key="1">
    <citation type="submission" date="2016-02" db="EMBL/GenBank/DDBJ databases">
        <authorList>
            <person name="Schultz-Johansen M."/>
            <person name="Glaring M.A."/>
            <person name="Bech P.K."/>
            <person name="Stougaard P."/>
        </authorList>
    </citation>
    <scope>NUCLEOTIDE SEQUENCE [LARGE SCALE GENOMIC DNA]</scope>
    <source>
        <strain evidence="3">S66</strain>
    </source>
</reference>
<gene>
    <name evidence="2" type="ORF">AX660_01375</name>
</gene>